<evidence type="ECO:0000313" key="3">
    <source>
        <dbReference type="Proteomes" id="UP000053815"/>
    </source>
</evidence>
<feature type="transmembrane region" description="Helical" evidence="1">
    <location>
        <begin position="42"/>
        <end position="66"/>
    </location>
</feature>
<dbReference type="AlphaFoldDB" id="A0A0C9M828"/>
<evidence type="ECO:0000313" key="2">
    <source>
        <dbReference type="EMBL" id="GAN06446.1"/>
    </source>
</evidence>
<sequence length="99" mass="10312">MMLSLGARCCCNCRSLAVLVMLSLGNLTLAFAVCCRSLAVLVLSTAAATAVLASAVYCRSLAVLVLSTATTAVHSLSLSWRCNLVMFAFAAAVAHLLSW</sequence>
<dbReference type="Proteomes" id="UP000053815">
    <property type="component" value="Unassembled WGS sequence"/>
</dbReference>
<name>A0A0C9M828_9FUNG</name>
<keyword evidence="1" id="KW-0472">Membrane</keyword>
<dbReference type="EMBL" id="DF836412">
    <property type="protein sequence ID" value="GAN06446.1"/>
    <property type="molecule type" value="Genomic_DNA"/>
</dbReference>
<gene>
    <name evidence="2" type="ORF">MAM1_0123d05929</name>
</gene>
<keyword evidence="3" id="KW-1185">Reference proteome</keyword>
<keyword evidence="1" id="KW-1133">Transmembrane helix</keyword>
<organism evidence="2">
    <name type="scientific">Mucor ambiguus</name>
    <dbReference type="NCBI Taxonomy" id="91626"/>
    <lineage>
        <taxon>Eukaryota</taxon>
        <taxon>Fungi</taxon>
        <taxon>Fungi incertae sedis</taxon>
        <taxon>Mucoromycota</taxon>
        <taxon>Mucoromycotina</taxon>
        <taxon>Mucoromycetes</taxon>
        <taxon>Mucorales</taxon>
        <taxon>Mucorineae</taxon>
        <taxon>Mucoraceae</taxon>
        <taxon>Mucor</taxon>
    </lineage>
</organism>
<evidence type="ECO:0000256" key="1">
    <source>
        <dbReference type="SAM" id="Phobius"/>
    </source>
</evidence>
<protein>
    <submittedName>
        <fullName evidence="2">Uncharacterized protein</fullName>
    </submittedName>
</protein>
<feature type="transmembrane region" description="Helical" evidence="1">
    <location>
        <begin position="78"/>
        <end position="97"/>
    </location>
</feature>
<accession>A0A0C9M828</accession>
<proteinExistence type="predicted"/>
<keyword evidence="1" id="KW-0812">Transmembrane</keyword>
<reference evidence="2" key="1">
    <citation type="submission" date="2014-09" db="EMBL/GenBank/DDBJ databases">
        <title>Draft genome sequence of an oleaginous Mucoromycotina fungus Mucor ambiguus NBRC6742.</title>
        <authorList>
            <person name="Takeda I."/>
            <person name="Yamane N."/>
            <person name="Morita T."/>
            <person name="Tamano K."/>
            <person name="Machida M."/>
            <person name="Baker S."/>
            <person name="Koike H."/>
        </authorList>
    </citation>
    <scope>NUCLEOTIDE SEQUENCE</scope>
    <source>
        <strain evidence="2">NBRC 6742</strain>
    </source>
</reference>